<keyword evidence="1" id="KW-0805">Transcription regulation</keyword>
<dbReference type="InterPro" id="IPR011991">
    <property type="entry name" value="ArsR-like_HTH"/>
</dbReference>
<dbReference type="PANTHER" id="PTHR30154">
    <property type="entry name" value="LEUCINE-RESPONSIVE REGULATORY PROTEIN"/>
    <property type="match status" value="1"/>
</dbReference>
<proteinExistence type="predicted"/>
<comment type="caution">
    <text evidence="5">The sequence shown here is derived from an EMBL/GenBank/DDBJ whole genome shotgun (WGS) entry which is preliminary data.</text>
</comment>
<dbReference type="InterPro" id="IPR019885">
    <property type="entry name" value="Tscrpt_reg_HTH_AsnC-type_CS"/>
</dbReference>
<dbReference type="InterPro" id="IPR019887">
    <property type="entry name" value="Tscrpt_reg_AsnC/Lrp_C"/>
</dbReference>
<dbReference type="PROSITE" id="PS00519">
    <property type="entry name" value="HTH_ASNC_1"/>
    <property type="match status" value="1"/>
</dbReference>
<dbReference type="RefSeq" id="WP_114279415.1">
    <property type="nucleotide sequence ID" value="NZ_QPJY01000003.1"/>
</dbReference>
<evidence type="ECO:0000313" key="6">
    <source>
        <dbReference type="Proteomes" id="UP000252707"/>
    </source>
</evidence>
<dbReference type="InterPro" id="IPR036390">
    <property type="entry name" value="WH_DNA-bd_sf"/>
</dbReference>
<dbReference type="GO" id="GO:0043565">
    <property type="term" value="F:sequence-specific DNA binding"/>
    <property type="evidence" value="ECO:0007669"/>
    <property type="project" value="InterPro"/>
</dbReference>
<dbReference type="Pfam" id="PF01037">
    <property type="entry name" value="AsnC_trans_reg"/>
    <property type="match status" value="1"/>
</dbReference>
<keyword evidence="6" id="KW-1185">Reference proteome</keyword>
<dbReference type="OrthoDB" id="9809462at2"/>
<dbReference type="SMART" id="SM00344">
    <property type="entry name" value="HTH_ASNC"/>
    <property type="match status" value="1"/>
</dbReference>
<evidence type="ECO:0000256" key="1">
    <source>
        <dbReference type="ARBA" id="ARBA00023015"/>
    </source>
</evidence>
<dbReference type="CDD" id="cd00090">
    <property type="entry name" value="HTH_ARSR"/>
    <property type="match status" value="1"/>
</dbReference>
<feature type="domain" description="HTH asnC-type" evidence="4">
    <location>
        <begin position="1"/>
        <end position="62"/>
    </location>
</feature>
<dbReference type="InterPro" id="IPR036388">
    <property type="entry name" value="WH-like_DNA-bd_sf"/>
</dbReference>
<dbReference type="GO" id="GO:0043200">
    <property type="term" value="P:response to amino acid"/>
    <property type="evidence" value="ECO:0007669"/>
    <property type="project" value="TreeGrafter"/>
</dbReference>
<keyword evidence="2" id="KW-0238">DNA-binding</keyword>
<organism evidence="5 6">
    <name type="scientific">Thioalbus denitrificans</name>
    <dbReference type="NCBI Taxonomy" id="547122"/>
    <lineage>
        <taxon>Bacteria</taxon>
        <taxon>Pseudomonadati</taxon>
        <taxon>Pseudomonadota</taxon>
        <taxon>Gammaproteobacteria</taxon>
        <taxon>Chromatiales</taxon>
        <taxon>Ectothiorhodospiraceae</taxon>
        <taxon>Thioalbus</taxon>
    </lineage>
</organism>
<protein>
    <submittedName>
        <fullName evidence="5">AsnC family transcriptional regulator</fullName>
    </submittedName>
</protein>
<evidence type="ECO:0000256" key="3">
    <source>
        <dbReference type="ARBA" id="ARBA00023163"/>
    </source>
</evidence>
<dbReference type="Pfam" id="PF13412">
    <property type="entry name" value="HTH_24"/>
    <property type="match status" value="1"/>
</dbReference>
<evidence type="ECO:0000259" key="4">
    <source>
        <dbReference type="PROSITE" id="PS50956"/>
    </source>
</evidence>
<dbReference type="SUPFAM" id="SSF54909">
    <property type="entry name" value="Dimeric alpha+beta barrel"/>
    <property type="match status" value="1"/>
</dbReference>
<evidence type="ECO:0000256" key="2">
    <source>
        <dbReference type="ARBA" id="ARBA00023125"/>
    </source>
</evidence>
<dbReference type="GO" id="GO:0005829">
    <property type="term" value="C:cytosol"/>
    <property type="evidence" value="ECO:0007669"/>
    <property type="project" value="TreeGrafter"/>
</dbReference>
<dbReference type="PANTHER" id="PTHR30154:SF34">
    <property type="entry name" value="TRANSCRIPTIONAL REGULATOR AZLB"/>
    <property type="match status" value="1"/>
</dbReference>
<name>A0A369CC13_9GAMM</name>
<reference evidence="5 6" key="1">
    <citation type="submission" date="2018-07" db="EMBL/GenBank/DDBJ databases">
        <title>Genomic Encyclopedia of Type Strains, Phase IV (KMG-IV): sequencing the most valuable type-strain genomes for metagenomic binning, comparative biology and taxonomic classification.</title>
        <authorList>
            <person name="Goeker M."/>
        </authorList>
    </citation>
    <scope>NUCLEOTIDE SEQUENCE [LARGE SCALE GENOMIC DNA]</scope>
    <source>
        <strain evidence="5 6">DSM 26407</strain>
    </source>
</reference>
<dbReference type="EMBL" id="QPJY01000003">
    <property type="protein sequence ID" value="RCX31233.1"/>
    <property type="molecule type" value="Genomic_DNA"/>
</dbReference>
<keyword evidence="3" id="KW-0804">Transcription</keyword>
<dbReference type="InterPro" id="IPR019888">
    <property type="entry name" value="Tscrpt_reg_AsnC-like"/>
</dbReference>
<dbReference type="PRINTS" id="PR00033">
    <property type="entry name" value="HTHASNC"/>
</dbReference>
<dbReference type="GO" id="GO:0006355">
    <property type="term" value="P:regulation of DNA-templated transcription"/>
    <property type="evidence" value="ECO:0007669"/>
    <property type="project" value="UniProtKB-ARBA"/>
</dbReference>
<dbReference type="Gene3D" id="3.30.70.920">
    <property type="match status" value="1"/>
</dbReference>
<dbReference type="Gene3D" id="1.10.10.10">
    <property type="entry name" value="Winged helix-like DNA-binding domain superfamily/Winged helix DNA-binding domain"/>
    <property type="match status" value="1"/>
</dbReference>
<dbReference type="PROSITE" id="PS50956">
    <property type="entry name" value="HTH_ASNC_2"/>
    <property type="match status" value="1"/>
</dbReference>
<dbReference type="AlphaFoldDB" id="A0A369CC13"/>
<dbReference type="InterPro" id="IPR000485">
    <property type="entry name" value="AsnC-type_HTH_dom"/>
</dbReference>
<dbReference type="SUPFAM" id="SSF46785">
    <property type="entry name" value="Winged helix' DNA-binding domain"/>
    <property type="match status" value="1"/>
</dbReference>
<dbReference type="Proteomes" id="UP000252707">
    <property type="component" value="Unassembled WGS sequence"/>
</dbReference>
<dbReference type="InterPro" id="IPR011008">
    <property type="entry name" value="Dimeric_a/b-barrel"/>
</dbReference>
<sequence length="148" mass="16712">MNNTDTRIVSLLIKNGRMAYADIARELGVSRAHVRERVRRLQEDGIIEQFTAVINPEKTGKTLSAFVDVKVAPVAIESVARELAGLPEVVSLYIMSDLQSLHIHTLTEDFEALDRFTSRHIFSRPHILSVECKTLLSRVKHRRGGPRL</sequence>
<evidence type="ECO:0000313" key="5">
    <source>
        <dbReference type="EMBL" id="RCX31233.1"/>
    </source>
</evidence>
<accession>A0A369CC13</accession>
<gene>
    <name evidence="5" type="ORF">DFQ59_103199</name>
</gene>